<sequence length="233" mass="26061">GRRGRRATTAVAEGIVERSEREDGGRDRDRDRDRDWDDGGAGSGAAAGYGMESDGIVRGRKSAPSPYRGVLIKTDAGDQEEEVVHSPGVVKMGSGGDVMQYLRTVAEVQSQLASNMQKIHNSFSRDGQVMADLVRSIRFRAAEHQCETLKQIEDLTKTLLQNSNRLTSLENKITQMTSVFTDSQWIKSWVRTRGRWLFRLVATGVAIWMISGLMMMRMLWRARRRLVEGGKGV</sequence>
<evidence type="ECO:0000256" key="2">
    <source>
        <dbReference type="SAM" id="Phobius"/>
    </source>
</evidence>
<name>A0AAD5WX60_9FUNG</name>
<keyword evidence="2" id="KW-0472">Membrane</keyword>
<gene>
    <name evidence="3" type="ORF">HK097_004828</name>
</gene>
<dbReference type="EMBL" id="JADGJD010002282">
    <property type="protein sequence ID" value="KAJ3033475.1"/>
    <property type="molecule type" value="Genomic_DNA"/>
</dbReference>
<proteinExistence type="predicted"/>
<evidence type="ECO:0000313" key="4">
    <source>
        <dbReference type="Proteomes" id="UP001212841"/>
    </source>
</evidence>
<keyword evidence="2" id="KW-1133">Transmembrane helix</keyword>
<reference evidence="3" key="1">
    <citation type="submission" date="2020-05" db="EMBL/GenBank/DDBJ databases">
        <title>Phylogenomic resolution of chytrid fungi.</title>
        <authorList>
            <person name="Stajich J.E."/>
            <person name="Amses K."/>
            <person name="Simmons R."/>
            <person name="Seto K."/>
            <person name="Myers J."/>
            <person name="Bonds A."/>
            <person name="Quandt C.A."/>
            <person name="Barry K."/>
            <person name="Liu P."/>
            <person name="Grigoriev I."/>
            <person name="Longcore J.E."/>
            <person name="James T.Y."/>
        </authorList>
    </citation>
    <scope>NUCLEOTIDE SEQUENCE</scope>
    <source>
        <strain evidence="3">JEL0318</strain>
    </source>
</reference>
<organism evidence="3 4">
    <name type="scientific">Rhizophlyctis rosea</name>
    <dbReference type="NCBI Taxonomy" id="64517"/>
    <lineage>
        <taxon>Eukaryota</taxon>
        <taxon>Fungi</taxon>
        <taxon>Fungi incertae sedis</taxon>
        <taxon>Chytridiomycota</taxon>
        <taxon>Chytridiomycota incertae sedis</taxon>
        <taxon>Chytridiomycetes</taxon>
        <taxon>Rhizophlyctidales</taxon>
        <taxon>Rhizophlyctidaceae</taxon>
        <taxon>Rhizophlyctis</taxon>
    </lineage>
</organism>
<keyword evidence="2" id="KW-0812">Transmembrane</keyword>
<keyword evidence="4" id="KW-1185">Reference proteome</keyword>
<feature type="compositionally biased region" description="Basic and acidic residues" evidence="1">
    <location>
        <begin position="15"/>
        <end position="37"/>
    </location>
</feature>
<feature type="non-terminal residue" evidence="3">
    <location>
        <position position="1"/>
    </location>
</feature>
<evidence type="ECO:0000313" key="3">
    <source>
        <dbReference type="EMBL" id="KAJ3033475.1"/>
    </source>
</evidence>
<protein>
    <submittedName>
        <fullName evidence="3">Uncharacterized protein</fullName>
    </submittedName>
</protein>
<feature type="transmembrane region" description="Helical" evidence="2">
    <location>
        <begin position="196"/>
        <end position="216"/>
    </location>
</feature>
<accession>A0AAD5WX60</accession>
<dbReference type="AlphaFoldDB" id="A0AAD5WX60"/>
<evidence type="ECO:0000256" key="1">
    <source>
        <dbReference type="SAM" id="MobiDB-lite"/>
    </source>
</evidence>
<dbReference type="Proteomes" id="UP001212841">
    <property type="component" value="Unassembled WGS sequence"/>
</dbReference>
<comment type="caution">
    <text evidence="3">The sequence shown here is derived from an EMBL/GenBank/DDBJ whole genome shotgun (WGS) entry which is preliminary data.</text>
</comment>
<feature type="region of interest" description="Disordered" evidence="1">
    <location>
        <begin position="1"/>
        <end position="66"/>
    </location>
</feature>